<dbReference type="Pfam" id="PF14534">
    <property type="entry name" value="DUF4440"/>
    <property type="match status" value="1"/>
</dbReference>
<dbReference type="EMBL" id="FOUP01000002">
    <property type="protein sequence ID" value="SFM98341.1"/>
    <property type="molecule type" value="Genomic_DNA"/>
</dbReference>
<dbReference type="AlphaFoldDB" id="A0A1I4VAW5"/>
<dbReference type="OrthoDB" id="2887901at2"/>
<sequence>MNTGTDRALTDLIERYERAFNTNDAKAMNDLFADAPVFVNFSGNLVKDKDALHRAQSFVFGPGGPLEAISVSYTIESITHLSTDLAVIHAHQRTRHAESTDEHKDPMEAIFTAVAQHIDGEWQIKVGQNTPVM</sequence>
<dbReference type="RefSeq" id="WP_093148135.1">
    <property type="nucleotide sequence ID" value="NZ_FOUP01000002.1"/>
</dbReference>
<reference evidence="2 5" key="2">
    <citation type="submission" date="2018-10" db="EMBL/GenBank/DDBJ databases">
        <title>Sequencing the genomes of 1000 actinobacteria strains.</title>
        <authorList>
            <person name="Klenk H.-P."/>
        </authorList>
    </citation>
    <scope>NUCLEOTIDE SEQUENCE [LARGE SCALE GENOMIC DNA]</scope>
    <source>
        <strain evidence="2 5">DSM 45119</strain>
    </source>
</reference>
<protein>
    <submittedName>
        <fullName evidence="2">Uncharacterized protein (TIGR02246 family)</fullName>
    </submittedName>
</protein>
<dbReference type="Proteomes" id="UP000199398">
    <property type="component" value="Unassembled WGS sequence"/>
</dbReference>
<dbReference type="InterPro" id="IPR011944">
    <property type="entry name" value="Steroid_delta5-4_isomerase"/>
</dbReference>
<evidence type="ECO:0000313" key="2">
    <source>
        <dbReference type="EMBL" id="RKT86202.1"/>
    </source>
</evidence>
<name>A0A1I4VAW5_9PSEU</name>
<accession>A0A1I4VAW5</accession>
<dbReference type="Proteomes" id="UP000270697">
    <property type="component" value="Unassembled WGS sequence"/>
</dbReference>
<dbReference type="InterPro" id="IPR027843">
    <property type="entry name" value="DUF4440"/>
</dbReference>
<reference evidence="3 4" key="1">
    <citation type="submission" date="2016-10" db="EMBL/GenBank/DDBJ databases">
        <authorList>
            <person name="de Groot N.N."/>
        </authorList>
    </citation>
    <scope>NUCLEOTIDE SEQUENCE [LARGE SCALE GENOMIC DNA]</scope>
    <source>
        <strain evidence="3 4">CPCC 201259</strain>
    </source>
</reference>
<dbReference type="STRING" id="455193.SAMN05421805_10296"/>
<dbReference type="EMBL" id="RBXX01000002">
    <property type="protein sequence ID" value="RKT86202.1"/>
    <property type="molecule type" value="Genomic_DNA"/>
</dbReference>
<dbReference type="Gene3D" id="3.10.450.50">
    <property type="match status" value="1"/>
</dbReference>
<keyword evidence="5" id="KW-1185">Reference proteome</keyword>
<proteinExistence type="predicted"/>
<evidence type="ECO:0000313" key="5">
    <source>
        <dbReference type="Proteomes" id="UP000270697"/>
    </source>
</evidence>
<evidence type="ECO:0000313" key="4">
    <source>
        <dbReference type="Proteomes" id="UP000199398"/>
    </source>
</evidence>
<dbReference type="InterPro" id="IPR032710">
    <property type="entry name" value="NTF2-like_dom_sf"/>
</dbReference>
<evidence type="ECO:0000313" key="3">
    <source>
        <dbReference type="EMBL" id="SFM98341.1"/>
    </source>
</evidence>
<feature type="domain" description="DUF4440" evidence="1">
    <location>
        <begin position="10"/>
        <end position="124"/>
    </location>
</feature>
<gene>
    <name evidence="2" type="ORF">ATL45_4563</name>
    <name evidence="3" type="ORF">SAMN05421805_10296</name>
</gene>
<dbReference type="SUPFAM" id="SSF54427">
    <property type="entry name" value="NTF2-like"/>
    <property type="match status" value="1"/>
</dbReference>
<dbReference type="NCBIfam" id="TIGR02246">
    <property type="entry name" value="SgcJ/EcaC family oxidoreductase"/>
    <property type="match status" value="1"/>
</dbReference>
<evidence type="ECO:0000259" key="1">
    <source>
        <dbReference type="Pfam" id="PF14534"/>
    </source>
</evidence>
<organism evidence="3 4">
    <name type="scientific">Saccharopolyspora antimicrobica</name>
    <dbReference type="NCBI Taxonomy" id="455193"/>
    <lineage>
        <taxon>Bacteria</taxon>
        <taxon>Bacillati</taxon>
        <taxon>Actinomycetota</taxon>
        <taxon>Actinomycetes</taxon>
        <taxon>Pseudonocardiales</taxon>
        <taxon>Pseudonocardiaceae</taxon>
        <taxon>Saccharopolyspora</taxon>
    </lineage>
</organism>